<comment type="caution">
    <text evidence="1">The sequence shown here is derived from an EMBL/GenBank/DDBJ whole genome shotgun (WGS) entry which is preliminary data.</text>
</comment>
<organism evidence="1 2">
    <name type="scientific">Niabella pedocola</name>
    <dbReference type="NCBI Taxonomy" id="1752077"/>
    <lineage>
        <taxon>Bacteria</taxon>
        <taxon>Pseudomonadati</taxon>
        <taxon>Bacteroidota</taxon>
        <taxon>Chitinophagia</taxon>
        <taxon>Chitinophagales</taxon>
        <taxon>Chitinophagaceae</taxon>
        <taxon>Niabella</taxon>
    </lineage>
</organism>
<keyword evidence="2" id="KW-1185">Reference proteome</keyword>
<evidence type="ECO:0000313" key="2">
    <source>
        <dbReference type="Proteomes" id="UP001199816"/>
    </source>
</evidence>
<evidence type="ECO:0000313" key="1">
    <source>
        <dbReference type="EMBL" id="MCD2422178.1"/>
    </source>
</evidence>
<dbReference type="EMBL" id="JAJNEC010000004">
    <property type="protein sequence ID" value="MCD2422178.1"/>
    <property type="molecule type" value="Genomic_DNA"/>
</dbReference>
<dbReference type="Proteomes" id="UP001199816">
    <property type="component" value="Unassembled WGS sequence"/>
</dbReference>
<proteinExistence type="predicted"/>
<reference evidence="1 2" key="1">
    <citation type="submission" date="2021-11" db="EMBL/GenBank/DDBJ databases">
        <title>Genomic of Niabella pedocola.</title>
        <authorList>
            <person name="Wu T."/>
        </authorList>
    </citation>
    <scope>NUCLEOTIDE SEQUENCE [LARGE SCALE GENOMIC DNA]</scope>
    <source>
        <strain evidence="1 2">JCM 31011</strain>
    </source>
</reference>
<protein>
    <submittedName>
        <fullName evidence="1">Uncharacterized protein</fullName>
    </submittedName>
</protein>
<accession>A0ABS8PM53</accession>
<sequence>METDTLKVKFLNRNTILMNIKSKLDIVNWMTKNDYDITVVEPVNKFMKAYSERKHLFDKINIRYDNADNFVSDLVTHKIIEFR</sequence>
<gene>
    <name evidence="1" type="ORF">LQ567_05345</name>
</gene>
<name>A0ABS8PM53_9BACT</name>
<dbReference type="RefSeq" id="WP_231003081.1">
    <property type="nucleotide sequence ID" value="NZ_JAJNEC010000004.1"/>
</dbReference>